<dbReference type="GO" id="GO:0016787">
    <property type="term" value="F:hydrolase activity"/>
    <property type="evidence" value="ECO:0007669"/>
    <property type="project" value="UniProtKB-KW"/>
</dbReference>
<evidence type="ECO:0000256" key="5">
    <source>
        <dbReference type="SAM" id="MobiDB-lite"/>
    </source>
</evidence>
<evidence type="ECO:0000313" key="9">
    <source>
        <dbReference type="Proteomes" id="UP000199052"/>
    </source>
</evidence>
<dbReference type="PROSITE" id="PS51462">
    <property type="entry name" value="NUDIX"/>
    <property type="match status" value="1"/>
</dbReference>
<evidence type="ECO:0000313" key="8">
    <source>
        <dbReference type="EMBL" id="SFG13149.1"/>
    </source>
</evidence>
<evidence type="ECO:0000313" key="7">
    <source>
        <dbReference type="EMBL" id="NYH83684.1"/>
    </source>
</evidence>
<feature type="domain" description="Nudix hydrolase" evidence="6">
    <location>
        <begin position="19"/>
        <end position="164"/>
    </location>
</feature>
<gene>
    <name evidence="7" type="ORF">FHR37_002535</name>
    <name evidence="8" type="ORF">SAMN05421678_10464</name>
</gene>
<dbReference type="EMBL" id="FOOI01000004">
    <property type="protein sequence ID" value="SFG13149.1"/>
    <property type="molecule type" value="Genomic_DNA"/>
</dbReference>
<evidence type="ECO:0000256" key="2">
    <source>
        <dbReference type="ARBA" id="ARBA00005582"/>
    </source>
</evidence>
<dbReference type="InterPro" id="IPR000086">
    <property type="entry name" value="NUDIX_hydrolase_dom"/>
</dbReference>
<keyword evidence="10" id="KW-1185">Reference proteome</keyword>
<dbReference type="InterPro" id="IPR015797">
    <property type="entry name" value="NUDIX_hydrolase-like_dom_sf"/>
</dbReference>
<dbReference type="PANTHER" id="PTHR43046:SF14">
    <property type="entry name" value="MUTT_NUDIX FAMILY PROTEIN"/>
    <property type="match status" value="1"/>
</dbReference>
<dbReference type="InterPro" id="IPR020084">
    <property type="entry name" value="NUDIX_hydrolase_CS"/>
</dbReference>
<reference evidence="7 10" key="2">
    <citation type="submission" date="2020-07" db="EMBL/GenBank/DDBJ databases">
        <title>Sequencing the genomes of 1000 actinobacteria strains.</title>
        <authorList>
            <person name="Klenk H.-P."/>
        </authorList>
    </citation>
    <scope>NUCLEOTIDE SEQUENCE [LARGE SCALE GENOMIC DNA]</scope>
    <source>
        <strain evidence="7 10">DSM 45117</strain>
    </source>
</reference>
<dbReference type="EMBL" id="JACBZA010000001">
    <property type="protein sequence ID" value="NYH83684.1"/>
    <property type="molecule type" value="Genomic_DNA"/>
</dbReference>
<dbReference type="RefSeq" id="WP_092882554.1">
    <property type="nucleotide sequence ID" value="NZ_FOOI01000004.1"/>
</dbReference>
<dbReference type="STRING" id="504797.SAMN05421678_10464"/>
<reference evidence="8 9" key="1">
    <citation type="submission" date="2016-10" db="EMBL/GenBank/DDBJ databases">
        <authorList>
            <person name="de Groot N.N."/>
        </authorList>
    </citation>
    <scope>NUCLEOTIDE SEQUENCE [LARGE SCALE GENOMIC DNA]</scope>
    <source>
        <strain evidence="8 9">CPCC 202808</strain>
    </source>
</reference>
<sequence length="198" mass="21285">MERPGTTVGAGTASAGRVPRHTGRVIVVDDGERVLLFGMDNPEGPGRQWITPGGRLEPGETPRDAAVRELAEETGLVVTADELGSVVAYFETLWDTPDGVRYDVRDEFWLLRTTSFTPDTSGMVAGEEDALSMHRWWPVAELSPTREDVILPVGLGELTADVLANGPPGEPVRLVEDSDQRCAQGGYDPGGAADEISR</sequence>
<dbReference type="InterPro" id="IPR020476">
    <property type="entry name" value="Nudix_hydrolase"/>
</dbReference>
<organism evidence="8 9">
    <name type="scientific">Actinopolymorpha cephalotaxi</name>
    <dbReference type="NCBI Taxonomy" id="504797"/>
    <lineage>
        <taxon>Bacteria</taxon>
        <taxon>Bacillati</taxon>
        <taxon>Actinomycetota</taxon>
        <taxon>Actinomycetes</taxon>
        <taxon>Propionibacteriales</taxon>
        <taxon>Actinopolymorphaceae</taxon>
        <taxon>Actinopolymorpha</taxon>
    </lineage>
</organism>
<dbReference type="Gene3D" id="3.90.79.10">
    <property type="entry name" value="Nucleoside Triphosphate Pyrophosphohydrolase"/>
    <property type="match status" value="1"/>
</dbReference>
<proteinExistence type="inferred from homology"/>
<evidence type="ECO:0000259" key="6">
    <source>
        <dbReference type="PROSITE" id="PS51462"/>
    </source>
</evidence>
<dbReference type="CDD" id="cd04685">
    <property type="entry name" value="NUDIX_Hydrolase"/>
    <property type="match status" value="1"/>
</dbReference>
<comment type="cofactor">
    <cofactor evidence="1">
        <name>Mg(2+)</name>
        <dbReference type="ChEBI" id="CHEBI:18420"/>
    </cofactor>
</comment>
<dbReference type="SUPFAM" id="SSF55811">
    <property type="entry name" value="Nudix"/>
    <property type="match status" value="1"/>
</dbReference>
<evidence type="ECO:0000256" key="3">
    <source>
        <dbReference type="ARBA" id="ARBA00022801"/>
    </source>
</evidence>
<dbReference type="OrthoDB" id="9804442at2"/>
<comment type="similarity">
    <text evidence="2 4">Belongs to the Nudix hydrolase family.</text>
</comment>
<dbReference type="Pfam" id="PF00293">
    <property type="entry name" value="NUDIX"/>
    <property type="match status" value="1"/>
</dbReference>
<evidence type="ECO:0000256" key="1">
    <source>
        <dbReference type="ARBA" id="ARBA00001946"/>
    </source>
</evidence>
<evidence type="ECO:0000313" key="10">
    <source>
        <dbReference type="Proteomes" id="UP000533017"/>
    </source>
</evidence>
<protein>
    <submittedName>
        <fullName evidence="7">8-oxo-dGTP pyrophosphatase MutT (NUDIX family)</fullName>
    </submittedName>
    <submittedName>
        <fullName evidence="8">ADP-ribose pyrophosphatase YjhB, NUDIX family</fullName>
    </submittedName>
</protein>
<name>A0A1I2PDH5_9ACTN</name>
<evidence type="ECO:0000256" key="4">
    <source>
        <dbReference type="RuleBase" id="RU003476"/>
    </source>
</evidence>
<dbReference type="PROSITE" id="PS00893">
    <property type="entry name" value="NUDIX_BOX"/>
    <property type="match status" value="1"/>
</dbReference>
<dbReference type="Proteomes" id="UP000533017">
    <property type="component" value="Unassembled WGS sequence"/>
</dbReference>
<dbReference type="AlphaFoldDB" id="A0A1I2PDH5"/>
<feature type="region of interest" description="Disordered" evidence="5">
    <location>
        <begin position="166"/>
        <end position="198"/>
    </location>
</feature>
<dbReference type="PANTHER" id="PTHR43046">
    <property type="entry name" value="GDP-MANNOSE MANNOSYL HYDROLASE"/>
    <property type="match status" value="1"/>
</dbReference>
<dbReference type="PRINTS" id="PR00502">
    <property type="entry name" value="NUDIXFAMILY"/>
</dbReference>
<dbReference type="Proteomes" id="UP000199052">
    <property type="component" value="Unassembled WGS sequence"/>
</dbReference>
<accession>A0A1I2PDH5</accession>
<keyword evidence="3 4" id="KW-0378">Hydrolase</keyword>